<reference evidence="2" key="1">
    <citation type="submission" date="2020-05" db="EMBL/GenBank/DDBJ databases">
        <authorList>
            <person name="Rincon C."/>
            <person name="Sanders R I."/>
            <person name="Robbins C."/>
            <person name="Chaturvedi A."/>
        </authorList>
    </citation>
    <scope>NUCLEOTIDE SEQUENCE</scope>
    <source>
        <strain evidence="2">CHB12</strain>
    </source>
</reference>
<sequence length="74" mass="9112">MHHSHQDWPICLIFIYMHMLLKTQMEYSHIHYKKSFFKFFPQLGAPGPLSLAYFRAELIILFPTYMLRFLFHYQ</sequence>
<gene>
    <name evidence="2" type="ORF">CHRIB12_LOCUS773</name>
</gene>
<protein>
    <submittedName>
        <fullName evidence="2">Uncharacterized protein</fullName>
    </submittedName>
</protein>
<dbReference type="EMBL" id="CAGKOT010000001">
    <property type="protein sequence ID" value="CAB5299967.1"/>
    <property type="molecule type" value="Genomic_DNA"/>
</dbReference>
<dbReference type="Proteomes" id="UP000684084">
    <property type="component" value="Unassembled WGS sequence"/>
</dbReference>
<evidence type="ECO:0000256" key="1">
    <source>
        <dbReference type="SAM" id="Phobius"/>
    </source>
</evidence>
<evidence type="ECO:0000313" key="2">
    <source>
        <dbReference type="EMBL" id="CAB5299967.1"/>
    </source>
</evidence>
<dbReference type="AlphaFoldDB" id="A0A916DZ26"/>
<keyword evidence="1" id="KW-0472">Membrane</keyword>
<evidence type="ECO:0000313" key="3">
    <source>
        <dbReference type="Proteomes" id="UP000684084"/>
    </source>
</evidence>
<organism evidence="2 3">
    <name type="scientific">Rhizophagus irregularis</name>
    <dbReference type="NCBI Taxonomy" id="588596"/>
    <lineage>
        <taxon>Eukaryota</taxon>
        <taxon>Fungi</taxon>
        <taxon>Fungi incertae sedis</taxon>
        <taxon>Mucoromycota</taxon>
        <taxon>Glomeromycotina</taxon>
        <taxon>Glomeromycetes</taxon>
        <taxon>Glomerales</taxon>
        <taxon>Glomeraceae</taxon>
        <taxon>Rhizophagus</taxon>
    </lineage>
</organism>
<accession>A0A916DZ26</accession>
<name>A0A916DZ26_9GLOM</name>
<proteinExistence type="predicted"/>
<keyword evidence="1" id="KW-1133">Transmembrane helix</keyword>
<feature type="transmembrane region" description="Helical" evidence="1">
    <location>
        <begin position="52"/>
        <end position="71"/>
    </location>
</feature>
<dbReference type="OrthoDB" id="2351233at2759"/>
<keyword evidence="1" id="KW-0812">Transmembrane</keyword>
<comment type="caution">
    <text evidence="2">The sequence shown here is derived from an EMBL/GenBank/DDBJ whole genome shotgun (WGS) entry which is preliminary data.</text>
</comment>